<name>R9LQ09_9BACL</name>
<feature type="transmembrane region" description="Helical" evidence="1">
    <location>
        <begin position="41"/>
        <end position="59"/>
    </location>
</feature>
<organism evidence="2 3">
    <name type="scientific">Paenibacillus barengoltzii G22</name>
    <dbReference type="NCBI Taxonomy" id="1235795"/>
    <lineage>
        <taxon>Bacteria</taxon>
        <taxon>Bacillati</taxon>
        <taxon>Bacillota</taxon>
        <taxon>Bacilli</taxon>
        <taxon>Bacillales</taxon>
        <taxon>Paenibacillaceae</taxon>
        <taxon>Paenibacillus</taxon>
    </lineage>
</organism>
<dbReference type="HOGENOM" id="CLU_207238_0_0_9"/>
<keyword evidence="1" id="KW-0812">Transmembrane</keyword>
<gene>
    <name evidence="2" type="ORF">C812_00832</name>
</gene>
<protein>
    <submittedName>
        <fullName evidence="2">Uncharacterized protein</fullName>
    </submittedName>
</protein>
<dbReference type="Proteomes" id="UP000019598">
    <property type="component" value="Unassembled WGS sequence"/>
</dbReference>
<comment type="caution">
    <text evidence="2">The sequence shown here is derived from an EMBL/GenBank/DDBJ whole genome shotgun (WGS) entry which is preliminary data.</text>
</comment>
<accession>R9LQ09</accession>
<evidence type="ECO:0000256" key="1">
    <source>
        <dbReference type="SAM" id="Phobius"/>
    </source>
</evidence>
<dbReference type="EMBL" id="ASSZ01000011">
    <property type="protein sequence ID" value="EOS57787.1"/>
    <property type="molecule type" value="Genomic_DNA"/>
</dbReference>
<reference evidence="2 3" key="1">
    <citation type="submission" date="2013-04" db="EMBL/GenBank/DDBJ databases">
        <title>The Genome Sequence of Paenibacillus barengoltzii G22.</title>
        <authorList>
            <consortium name="The Broad Institute Genomics Platform"/>
            <consortium name="The Broad Institute Genome Sequencing Center for Infectious Disease"/>
            <person name="Earl A."/>
            <person name="Xavier R."/>
            <person name="Elson C."/>
            <person name="Duck W."/>
            <person name="Walker B."/>
            <person name="Young S."/>
            <person name="Zeng Q."/>
            <person name="Gargeya S."/>
            <person name="Fitzgerald M."/>
            <person name="Haas B."/>
            <person name="Abouelleil A."/>
            <person name="Allen A.W."/>
            <person name="Alvarado L."/>
            <person name="Arachchi H.M."/>
            <person name="Berlin A.M."/>
            <person name="Chapman S.B."/>
            <person name="Gainer-Dewar J."/>
            <person name="Goldberg J."/>
            <person name="Griggs A."/>
            <person name="Gujja S."/>
            <person name="Hansen M."/>
            <person name="Howarth C."/>
            <person name="Imamovic A."/>
            <person name="Ireland A."/>
            <person name="Larimer J."/>
            <person name="McCowan C."/>
            <person name="Murphy C."/>
            <person name="Pearson M."/>
            <person name="Poon T.W."/>
            <person name="Priest M."/>
            <person name="Roberts A."/>
            <person name="Saif S."/>
            <person name="Shea T."/>
            <person name="Sisk P."/>
            <person name="Sykes S."/>
            <person name="Wortman J."/>
            <person name="Nusbaum C."/>
            <person name="Birren B."/>
        </authorList>
    </citation>
    <scope>NUCLEOTIDE SEQUENCE [LARGE SCALE GENOMIC DNA]</scope>
    <source>
        <strain evidence="2 3">G22</strain>
    </source>
</reference>
<keyword evidence="1" id="KW-0472">Membrane</keyword>
<keyword evidence="1" id="KW-1133">Transmembrane helix</keyword>
<dbReference type="RefSeq" id="WP_016311409.1">
    <property type="nucleotide sequence ID" value="NZ_KE159652.1"/>
</dbReference>
<sequence length="61" mass="7209">MNMWEKQEKDQLKEYQRKPFINLADSMNRAEIGDWNALAKGGVWTTLVILVGLLLFFSFRF</sequence>
<proteinExistence type="predicted"/>
<dbReference type="GeneID" id="43343888"/>
<evidence type="ECO:0000313" key="3">
    <source>
        <dbReference type="Proteomes" id="UP000019598"/>
    </source>
</evidence>
<dbReference type="AlphaFoldDB" id="R9LQ09"/>
<evidence type="ECO:0000313" key="2">
    <source>
        <dbReference type="EMBL" id="EOS57787.1"/>
    </source>
</evidence>
<dbReference type="PATRIC" id="fig|1235795.3.peg.790"/>